<keyword evidence="5 7" id="KW-0472">Membrane</keyword>
<evidence type="ECO:0000256" key="3">
    <source>
        <dbReference type="ARBA" id="ARBA00022692"/>
    </source>
</evidence>
<gene>
    <name evidence="8" type="ORF">Agub_g8480</name>
</gene>
<dbReference type="Proteomes" id="UP001054857">
    <property type="component" value="Unassembled WGS sequence"/>
</dbReference>
<organism evidence="8 9">
    <name type="scientific">Astrephomene gubernaculifera</name>
    <dbReference type="NCBI Taxonomy" id="47775"/>
    <lineage>
        <taxon>Eukaryota</taxon>
        <taxon>Viridiplantae</taxon>
        <taxon>Chlorophyta</taxon>
        <taxon>core chlorophytes</taxon>
        <taxon>Chlorophyceae</taxon>
        <taxon>CS clade</taxon>
        <taxon>Chlamydomonadales</taxon>
        <taxon>Astrephomenaceae</taxon>
        <taxon>Astrephomene</taxon>
    </lineage>
</organism>
<evidence type="ECO:0000256" key="5">
    <source>
        <dbReference type="ARBA" id="ARBA00023136"/>
    </source>
</evidence>
<evidence type="ECO:0000256" key="2">
    <source>
        <dbReference type="ARBA" id="ARBA00009066"/>
    </source>
</evidence>
<protein>
    <recommendedName>
        <fullName evidence="10">Protein Asterix</fullName>
    </recommendedName>
</protein>
<evidence type="ECO:0000256" key="6">
    <source>
        <dbReference type="SAM" id="MobiDB-lite"/>
    </source>
</evidence>
<dbReference type="GO" id="GO:0005789">
    <property type="term" value="C:endoplasmic reticulum membrane"/>
    <property type="evidence" value="ECO:0007669"/>
    <property type="project" value="InterPro"/>
</dbReference>
<feature type="transmembrane region" description="Helical" evidence="7">
    <location>
        <begin position="80"/>
        <end position="97"/>
    </location>
</feature>
<evidence type="ECO:0000313" key="8">
    <source>
        <dbReference type="EMBL" id="GFR46842.1"/>
    </source>
</evidence>
<comment type="subcellular location">
    <subcellularLocation>
        <location evidence="1">Membrane</location>
    </subcellularLocation>
</comment>
<accession>A0AAD3DUF0</accession>
<dbReference type="PANTHER" id="PTHR13193">
    <property type="entry name" value="CGI-140"/>
    <property type="match status" value="1"/>
</dbReference>
<keyword evidence="9" id="KW-1185">Reference proteome</keyword>
<dbReference type="GO" id="GO:0044183">
    <property type="term" value="F:protein folding chaperone"/>
    <property type="evidence" value="ECO:0007669"/>
    <property type="project" value="InterPro"/>
</dbReference>
<feature type="compositionally biased region" description="Polar residues" evidence="6">
    <location>
        <begin position="1"/>
        <end position="12"/>
    </location>
</feature>
<dbReference type="GO" id="GO:0045048">
    <property type="term" value="P:protein insertion into ER membrane"/>
    <property type="evidence" value="ECO:0007669"/>
    <property type="project" value="InterPro"/>
</dbReference>
<dbReference type="InterPro" id="IPR005351">
    <property type="entry name" value="ASTER"/>
</dbReference>
<sequence>MVSDKPTTNTLSGDPRRPDSVVPYDRPPAAEDKVNVLLLAGVLLSTLSLAFRVRWCSLIALACLGSAYTRRSADTDKHQMIISAMFCYFSIFLSHLTPGNKSAAAAPAIAAAGGPK</sequence>
<comment type="similarity">
    <text evidence="2">Belongs to the Asterix family.</text>
</comment>
<dbReference type="EMBL" id="BMAR01000016">
    <property type="protein sequence ID" value="GFR46842.1"/>
    <property type="molecule type" value="Genomic_DNA"/>
</dbReference>
<reference evidence="8 9" key="1">
    <citation type="journal article" date="2021" name="Sci. Rep.">
        <title>Genome sequencing of the multicellular alga Astrephomene provides insights into convergent evolution of germ-soma differentiation.</title>
        <authorList>
            <person name="Yamashita S."/>
            <person name="Yamamoto K."/>
            <person name="Matsuzaki R."/>
            <person name="Suzuki S."/>
            <person name="Yamaguchi H."/>
            <person name="Hirooka S."/>
            <person name="Minakuchi Y."/>
            <person name="Miyagishima S."/>
            <person name="Kawachi M."/>
            <person name="Toyoda A."/>
            <person name="Nozaki H."/>
        </authorList>
    </citation>
    <scope>NUCLEOTIDE SEQUENCE [LARGE SCALE GENOMIC DNA]</scope>
    <source>
        <strain evidence="8 9">NIES-4017</strain>
    </source>
</reference>
<proteinExistence type="inferred from homology"/>
<name>A0AAD3DUF0_9CHLO</name>
<dbReference type="PANTHER" id="PTHR13193:SF0">
    <property type="entry name" value="PAT COMPLEX SUBUNIT ASTERIX"/>
    <property type="match status" value="1"/>
</dbReference>
<evidence type="ECO:0000256" key="1">
    <source>
        <dbReference type="ARBA" id="ARBA00004370"/>
    </source>
</evidence>
<comment type="caution">
    <text evidence="8">The sequence shown here is derived from an EMBL/GenBank/DDBJ whole genome shotgun (WGS) entry which is preliminary data.</text>
</comment>
<feature type="region of interest" description="Disordered" evidence="6">
    <location>
        <begin position="1"/>
        <end position="26"/>
    </location>
</feature>
<dbReference type="AlphaFoldDB" id="A0AAD3DUF0"/>
<evidence type="ECO:0000256" key="7">
    <source>
        <dbReference type="SAM" id="Phobius"/>
    </source>
</evidence>
<keyword evidence="3 7" id="KW-0812">Transmembrane</keyword>
<evidence type="ECO:0000256" key="4">
    <source>
        <dbReference type="ARBA" id="ARBA00022989"/>
    </source>
</evidence>
<keyword evidence="4 7" id="KW-1133">Transmembrane helix</keyword>
<evidence type="ECO:0000313" key="9">
    <source>
        <dbReference type="Proteomes" id="UP001054857"/>
    </source>
</evidence>
<dbReference type="Pfam" id="PF03669">
    <property type="entry name" value="ASTER"/>
    <property type="match status" value="1"/>
</dbReference>
<evidence type="ECO:0008006" key="10">
    <source>
        <dbReference type="Google" id="ProtNLM"/>
    </source>
</evidence>